<accession>A0AAD4H798</accession>
<gene>
    <name evidence="4" type="ORF">BGZ95_010264</name>
</gene>
<evidence type="ECO:0000313" key="4">
    <source>
        <dbReference type="EMBL" id="KAG0273939.1"/>
    </source>
</evidence>
<keyword evidence="1" id="KW-0863">Zinc-finger</keyword>
<dbReference type="GO" id="GO:0008270">
    <property type="term" value="F:zinc ion binding"/>
    <property type="evidence" value="ECO:0007669"/>
    <property type="project" value="UniProtKB-KW"/>
</dbReference>
<keyword evidence="1" id="KW-0479">Metal-binding</keyword>
<dbReference type="AlphaFoldDB" id="A0AAD4H798"/>
<dbReference type="EMBL" id="JAAAIL010000674">
    <property type="protein sequence ID" value="KAG0273939.1"/>
    <property type="molecule type" value="Genomic_DNA"/>
</dbReference>
<feature type="zinc finger region" description="C3H1-type" evidence="1">
    <location>
        <begin position="286"/>
        <end position="313"/>
    </location>
</feature>
<feature type="region of interest" description="Disordered" evidence="2">
    <location>
        <begin position="236"/>
        <end position="291"/>
    </location>
</feature>
<feature type="domain" description="C3H1-type" evidence="3">
    <location>
        <begin position="286"/>
        <end position="313"/>
    </location>
</feature>
<dbReference type="Proteomes" id="UP001194580">
    <property type="component" value="Unassembled WGS sequence"/>
</dbReference>
<evidence type="ECO:0000256" key="2">
    <source>
        <dbReference type="SAM" id="MobiDB-lite"/>
    </source>
</evidence>
<feature type="compositionally biased region" description="Basic and acidic residues" evidence="2">
    <location>
        <begin position="277"/>
        <end position="290"/>
    </location>
</feature>
<proteinExistence type="predicted"/>
<feature type="compositionally biased region" description="Gly residues" evidence="2">
    <location>
        <begin position="248"/>
        <end position="258"/>
    </location>
</feature>
<keyword evidence="1" id="KW-0862">Zinc</keyword>
<organism evidence="4 5">
    <name type="scientific">Linnemannia exigua</name>
    <dbReference type="NCBI Taxonomy" id="604196"/>
    <lineage>
        <taxon>Eukaryota</taxon>
        <taxon>Fungi</taxon>
        <taxon>Fungi incertae sedis</taxon>
        <taxon>Mucoromycota</taxon>
        <taxon>Mortierellomycotina</taxon>
        <taxon>Mortierellomycetes</taxon>
        <taxon>Mortierellales</taxon>
        <taxon>Mortierellaceae</taxon>
        <taxon>Linnemannia</taxon>
    </lineage>
</organism>
<name>A0AAD4H798_9FUNG</name>
<evidence type="ECO:0000259" key="3">
    <source>
        <dbReference type="PROSITE" id="PS50103"/>
    </source>
</evidence>
<dbReference type="InterPro" id="IPR000571">
    <property type="entry name" value="Znf_CCCH"/>
</dbReference>
<comment type="caution">
    <text evidence="4">The sequence shown here is derived from an EMBL/GenBank/DDBJ whole genome shotgun (WGS) entry which is preliminary data.</text>
</comment>
<evidence type="ECO:0000256" key="1">
    <source>
        <dbReference type="PROSITE-ProRule" id="PRU00723"/>
    </source>
</evidence>
<evidence type="ECO:0000313" key="5">
    <source>
        <dbReference type="Proteomes" id="UP001194580"/>
    </source>
</evidence>
<keyword evidence="5" id="KW-1185">Reference proteome</keyword>
<protein>
    <recommendedName>
        <fullName evidence="3">C3H1-type domain-containing protein</fullName>
    </recommendedName>
</protein>
<dbReference type="PROSITE" id="PS50103">
    <property type="entry name" value="ZF_C3H1"/>
    <property type="match status" value="1"/>
</dbReference>
<sequence>MSNPVQVDAPFLDRLIRLGPSDSQDTKIYGENELAGANKSHTVVTGATTTATDTPQQSEVEAKKGFQPQRKYYLEGRIIHKRKMSRRLFFLDVSLVHRKSGLSKDINAAVDREASGVVSGSTATVDASLMETEWEDIEVEAYTTIKSEEGEQLHTIKSGRRMEVIARFPSHTLKELDDLWRRVQLGAVIRVFGDIEISEKKKSVSEYRQETQWSALLHCLDFEILEVWRGKEAFEPNPGPAEISNGIGQDGGAGGVKGSGRKRKSGEISGDLSVSPRPEKQQQRGDDSQPHCKFWLNSGKCSKEVCVFWHETDPVKLKAERK</sequence>
<reference evidence="4" key="1">
    <citation type="journal article" date="2020" name="Fungal Divers.">
        <title>Resolving the Mortierellaceae phylogeny through synthesis of multi-gene phylogenetics and phylogenomics.</title>
        <authorList>
            <person name="Vandepol N."/>
            <person name="Liber J."/>
            <person name="Desiro A."/>
            <person name="Na H."/>
            <person name="Kennedy M."/>
            <person name="Barry K."/>
            <person name="Grigoriev I.V."/>
            <person name="Miller A.N."/>
            <person name="O'Donnell K."/>
            <person name="Stajich J.E."/>
            <person name="Bonito G."/>
        </authorList>
    </citation>
    <scope>NUCLEOTIDE SEQUENCE</scope>
    <source>
        <strain evidence="4">NRRL 28262</strain>
    </source>
</reference>